<reference evidence="2 3" key="1">
    <citation type="journal article" date="2015" name="BMC Genomics">
        <title>The genome of the truffle-parasite Tolypocladium ophioglossoides and the evolution of antifungal peptaibiotics.</title>
        <authorList>
            <person name="Quandt C.A."/>
            <person name="Bushley K.E."/>
            <person name="Spatafora J.W."/>
        </authorList>
    </citation>
    <scope>NUCLEOTIDE SEQUENCE [LARGE SCALE GENOMIC DNA]</scope>
    <source>
        <strain evidence="2 3">CBS 100239</strain>
    </source>
</reference>
<name>A0A0L0NFF8_TOLOC</name>
<keyword evidence="3" id="KW-1185">Reference proteome</keyword>
<dbReference type="AlphaFoldDB" id="A0A0L0NFF8"/>
<evidence type="ECO:0000259" key="1">
    <source>
        <dbReference type="Pfam" id="PF26616"/>
    </source>
</evidence>
<dbReference type="STRING" id="1163406.A0A0L0NFF8"/>
<protein>
    <recommendedName>
        <fullName evidence="1">CorA-like transporter domain-containing protein</fullName>
    </recommendedName>
</protein>
<dbReference type="OrthoDB" id="5392974at2759"/>
<organism evidence="2 3">
    <name type="scientific">Tolypocladium ophioglossoides (strain CBS 100239)</name>
    <name type="common">Snaketongue truffleclub</name>
    <name type="synonym">Elaphocordyceps ophioglossoides</name>
    <dbReference type="NCBI Taxonomy" id="1163406"/>
    <lineage>
        <taxon>Eukaryota</taxon>
        <taxon>Fungi</taxon>
        <taxon>Dikarya</taxon>
        <taxon>Ascomycota</taxon>
        <taxon>Pezizomycotina</taxon>
        <taxon>Sordariomycetes</taxon>
        <taxon>Hypocreomycetidae</taxon>
        <taxon>Hypocreales</taxon>
        <taxon>Ophiocordycipitaceae</taxon>
        <taxon>Tolypocladium</taxon>
    </lineage>
</organism>
<dbReference type="InterPro" id="IPR058257">
    <property type="entry name" value="CorA-like_dom"/>
</dbReference>
<evidence type="ECO:0000313" key="2">
    <source>
        <dbReference type="EMBL" id="KND92788.1"/>
    </source>
</evidence>
<sequence length="310" mass="35556">MNPTLGDRCFVDELLEPARFLDIIRVSGDASNQSAVRSQSFSNLESLRTYVENDENDDYSCRFISICQRNSWRPLQITRPMMSLIVNAHDLSHSFWDLPSCFYTRSLDLEEAYCIPFTLIHGRFVSYTIRYPEFKESDEEWAIRQSGIFHRFNTETRQSVFLLLSPKPDSKGHRLVEECLLSWHQGGANTGPLSLHEALFSVYLPSWRQYLATHEGEFLPMANSTFATYIDEPLRLGYDHLSAMISLETRFVKATSLLASTMDVLKELTTLLSYDPGLLATSEESDQVAIKLNNRLRQCAAHSRTATYRP</sequence>
<dbReference type="Proteomes" id="UP000036947">
    <property type="component" value="Unassembled WGS sequence"/>
</dbReference>
<gene>
    <name evidence="2" type="ORF">TOPH_02807</name>
</gene>
<feature type="domain" description="CorA-like transporter" evidence="1">
    <location>
        <begin position="31"/>
        <end position="106"/>
    </location>
</feature>
<dbReference type="Pfam" id="PF26616">
    <property type="entry name" value="CorA-like"/>
    <property type="match status" value="1"/>
</dbReference>
<accession>A0A0L0NFF8</accession>
<dbReference type="EMBL" id="LFRF01000005">
    <property type="protein sequence ID" value="KND92788.1"/>
    <property type="molecule type" value="Genomic_DNA"/>
</dbReference>
<comment type="caution">
    <text evidence="2">The sequence shown here is derived from an EMBL/GenBank/DDBJ whole genome shotgun (WGS) entry which is preliminary data.</text>
</comment>
<evidence type="ECO:0000313" key="3">
    <source>
        <dbReference type="Proteomes" id="UP000036947"/>
    </source>
</evidence>
<proteinExistence type="predicted"/>